<dbReference type="Proteomes" id="UP000831460">
    <property type="component" value="Chromosome"/>
</dbReference>
<dbReference type="EMBL" id="CP094532">
    <property type="protein sequence ID" value="UOE40661.1"/>
    <property type="molecule type" value="Genomic_DNA"/>
</dbReference>
<dbReference type="Pfam" id="PF13567">
    <property type="entry name" value="DUF4131"/>
    <property type="match status" value="1"/>
</dbReference>
<feature type="transmembrane region" description="Helical" evidence="6">
    <location>
        <begin position="404"/>
        <end position="426"/>
    </location>
</feature>
<dbReference type="Pfam" id="PF03772">
    <property type="entry name" value="Competence"/>
    <property type="match status" value="1"/>
</dbReference>
<dbReference type="InterPro" id="IPR025405">
    <property type="entry name" value="DUF4131"/>
</dbReference>
<evidence type="ECO:0000256" key="4">
    <source>
        <dbReference type="ARBA" id="ARBA00022989"/>
    </source>
</evidence>
<dbReference type="RefSeq" id="WP_243548631.1">
    <property type="nucleotide sequence ID" value="NZ_CP094532.1"/>
</dbReference>
<organism evidence="9 10">
    <name type="scientific">Chryseobacterium suipulveris</name>
    <dbReference type="NCBI Taxonomy" id="2929800"/>
    <lineage>
        <taxon>Bacteria</taxon>
        <taxon>Pseudomonadati</taxon>
        <taxon>Bacteroidota</taxon>
        <taxon>Flavobacteriia</taxon>
        <taxon>Flavobacteriales</taxon>
        <taxon>Weeksellaceae</taxon>
        <taxon>Chryseobacterium group</taxon>
        <taxon>Chryseobacterium</taxon>
    </lineage>
</organism>
<evidence type="ECO:0000313" key="10">
    <source>
        <dbReference type="Proteomes" id="UP000831460"/>
    </source>
</evidence>
<evidence type="ECO:0000256" key="6">
    <source>
        <dbReference type="SAM" id="Phobius"/>
    </source>
</evidence>
<keyword evidence="4 6" id="KW-1133">Transmembrane helix</keyword>
<feature type="transmembrane region" description="Helical" evidence="6">
    <location>
        <begin position="57"/>
        <end position="73"/>
    </location>
</feature>
<evidence type="ECO:0000259" key="8">
    <source>
        <dbReference type="Pfam" id="PF13567"/>
    </source>
</evidence>
<feature type="transmembrane region" description="Helical" evidence="6">
    <location>
        <begin position="494"/>
        <end position="513"/>
    </location>
</feature>
<evidence type="ECO:0000313" key="9">
    <source>
        <dbReference type="EMBL" id="UOE40661.1"/>
    </source>
</evidence>
<dbReference type="NCBIfam" id="TIGR00360">
    <property type="entry name" value="ComEC_N-term"/>
    <property type="match status" value="1"/>
</dbReference>
<sequence>MKKQPHLILCAAFVLGIFLQDFFHLADYWIYIFLIFSFLSLFVFLVRNFYFHKFRNISLILFFFSVGIFAHSLKMKKPDLPQLQGKEFIYFKINGKLNSNEKNRRYEISAWKNKEPFHSVLSMPKEEQELDFNHYYKAQAYLNRIQKPYSDFQFDYGKYLSRRGIYFQSYLPNSYQKGKRNDLTFAEKIRQKRLETLAKIDRTNLSKRTREFTKGIILADRTEMDKETVQDFSKSGLMHILAISGSHMAIIFWLILLVLNPIFPPKFRNFKIVISLVLIWAFAIFIDYGSSVVRSCIMISCYYIYVLLQRKTDLLHAMAIAAFAILIYDTNQLYDVGFQLSFAAVFGIFWLNQPILKYLPKPRNRFQDFMVNVVSISFAAQIATLPLVIFYFHQWSFISIPANLVIIPIAEILIIFALLMTVLIAFSVGCDWLNLIYDFVVNWTLKTIHFFADTDFAFHKMIPMTLLEVGVGFIVVYFLRFAILNFNIKNVSRLVYFLLLFIALRIMLNYRAARLDEVLGHQYFKERIISIKNKDRVQFLVPEGLDLEKLSTYVMEPYLTSRRTTNFEVKKIPANVEHIDINGKRYYLKQKN</sequence>
<evidence type="ECO:0000259" key="7">
    <source>
        <dbReference type="Pfam" id="PF03772"/>
    </source>
</evidence>
<keyword evidence="5 6" id="KW-0472">Membrane</keyword>
<gene>
    <name evidence="9" type="ORF">MTP09_12245</name>
</gene>
<keyword evidence="2" id="KW-1003">Cell membrane</keyword>
<dbReference type="InterPro" id="IPR004477">
    <property type="entry name" value="ComEC_N"/>
</dbReference>
<evidence type="ECO:0000256" key="2">
    <source>
        <dbReference type="ARBA" id="ARBA00022475"/>
    </source>
</evidence>
<evidence type="ECO:0000256" key="3">
    <source>
        <dbReference type="ARBA" id="ARBA00022692"/>
    </source>
</evidence>
<evidence type="ECO:0000256" key="5">
    <source>
        <dbReference type="ARBA" id="ARBA00023136"/>
    </source>
</evidence>
<feature type="transmembrane region" description="Helical" evidence="6">
    <location>
        <begin position="270"/>
        <end position="286"/>
    </location>
</feature>
<dbReference type="PANTHER" id="PTHR30619:SF1">
    <property type="entry name" value="RECOMBINATION PROTEIN 2"/>
    <property type="match status" value="1"/>
</dbReference>
<comment type="subcellular location">
    <subcellularLocation>
        <location evidence="1">Cell membrane</location>
        <topology evidence="1">Multi-pass membrane protein</topology>
    </subcellularLocation>
</comment>
<feature type="transmembrane region" description="Helical" evidence="6">
    <location>
        <begin position="340"/>
        <end position="359"/>
    </location>
</feature>
<keyword evidence="3 6" id="KW-0812">Transmembrane</keyword>
<keyword evidence="10" id="KW-1185">Reference proteome</keyword>
<proteinExistence type="predicted"/>
<accession>A0ABY4BSF2</accession>
<name>A0ABY4BSF2_9FLAO</name>
<reference evidence="9 10" key="1">
    <citation type="submission" date="2022-03" db="EMBL/GenBank/DDBJ databases">
        <title>Chryseobacterium sp. isolated from particulate matters in swine house.</title>
        <authorList>
            <person name="Won M."/>
            <person name="Kim S.-J."/>
            <person name="Kwon S.-W."/>
        </authorList>
    </citation>
    <scope>NUCLEOTIDE SEQUENCE [LARGE SCALE GENOMIC DNA]</scope>
    <source>
        <strain evidence="9 10">SC2-2</strain>
    </source>
</reference>
<feature type="domain" description="DUF4131" evidence="8">
    <location>
        <begin position="26"/>
        <end position="172"/>
    </location>
</feature>
<protein>
    <submittedName>
        <fullName evidence="9">ComEC family competence protein</fullName>
    </submittedName>
</protein>
<evidence type="ECO:0000256" key="1">
    <source>
        <dbReference type="ARBA" id="ARBA00004651"/>
    </source>
</evidence>
<feature type="transmembrane region" description="Helical" evidence="6">
    <location>
        <begin position="292"/>
        <end position="308"/>
    </location>
</feature>
<feature type="domain" description="ComEC/Rec2-related protein" evidence="7">
    <location>
        <begin position="217"/>
        <end position="479"/>
    </location>
</feature>
<feature type="transmembrane region" description="Helical" evidence="6">
    <location>
        <begin position="315"/>
        <end position="334"/>
    </location>
</feature>
<dbReference type="PANTHER" id="PTHR30619">
    <property type="entry name" value="DNA INTERNALIZATION/COMPETENCE PROTEIN COMEC/REC2"/>
    <property type="match status" value="1"/>
</dbReference>
<feature type="transmembrane region" description="Helical" evidence="6">
    <location>
        <begin position="466"/>
        <end position="488"/>
    </location>
</feature>
<feature type="transmembrane region" description="Helical" evidence="6">
    <location>
        <begin position="29"/>
        <end position="50"/>
    </location>
</feature>
<dbReference type="InterPro" id="IPR052159">
    <property type="entry name" value="Competence_DNA_uptake"/>
</dbReference>
<feature type="transmembrane region" description="Helical" evidence="6">
    <location>
        <begin position="236"/>
        <end position="258"/>
    </location>
</feature>
<feature type="transmembrane region" description="Helical" evidence="6">
    <location>
        <begin position="371"/>
        <end position="392"/>
    </location>
</feature>